<sequence length="168" mass="18954">MPLYEVEHFTPLSVSQKHSLAKDITQIHSQLFTTPSLFVNVRFTDVSRHDVYIGGKKRQANRILAHVRPGGGRTTADFNKLCTSVTEAWEKTINPHKKSEDLELRAIFVLGTIIAGSEAGFELPPAVKDKKWLKENMTGFKAKADEGDGDFQDILEEMRTRDDLNELL</sequence>
<accession>A0ABR4B998</accession>
<dbReference type="Gene3D" id="3.30.429.10">
    <property type="entry name" value="Macrophage Migration Inhibitory Factor"/>
    <property type="match status" value="1"/>
</dbReference>
<dbReference type="SUPFAM" id="SSF55331">
    <property type="entry name" value="Tautomerase/MIF"/>
    <property type="match status" value="1"/>
</dbReference>
<evidence type="ECO:0000259" key="1">
    <source>
        <dbReference type="Pfam" id="PF14832"/>
    </source>
</evidence>
<protein>
    <recommendedName>
        <fullName evidence="1">Tautomerase cis-CaaD-like domain-containing protein</fullName>
    </recommendedName>
</protein>
<comment type="caution">
    <text evidence="2">The sequence shown here is derived from an EMBL/GenBank/DDBJ whole genome shotgun (WGS) entry which is preliminary data.</text>
</comment>
<gene>
    <name evidence="2" type="ORF">ABVK25_005916</name>
</gene>
<evidence type="ECO:0000313" key="3">
    <source>
        <dbReference type="Proteomes" id="UP001590951"/>
    </source>
</evidence>
<dbReference type="EMBL" id="JBHFEH010000018">
    <property type="protein sequence ID" value="KAL2053987.1"/>
    <property type="molecule type" value="Genomic_DNA"/>
</dbReference>
<dbReference type="Pfam" id="PF14832">
    <property type="entry name" value="Tautomerase_3"/>
    <property type="match status" value="1"/>
</dbReference>
<keyword evidence="3" id="KW-1185">Reference proteome</keyword>
<dbReference type="InterPro" id="IPR028116">
    <property type="entry name" value="Cis-CaaD-like"/>
</dbReference>
<dbReference type="Proteomes" id="UP001590951">
    <property type="component" value="Unassembled WGS sequence"/>
</dbReference>
<feature type="domain" description="Tautomerase cis-CaaD-like" evidence="1">
    <location>
        <begin position="1"/>
        <end position="136"/>
    </location>
</feature>
<evidence type="ECO:0000313" key="2">
    <source>
        <dbReference type="EMBL" id="KAL2053987.1"/>
    </source>
</evidence>
<dbReference type="InterPro" id="IPR014347">
    <property type="entry name" value="Tautomerase/MIF_sf"/>
</dbReference>
<organism evidence="2 3">
    <name type="scientific">Lepraria finkii</name>
    <dbReference type="NCBI Taxonomy" id="1340010"/>
    <lineage>
        <taxon>Eukaryota</taxon>
        <taxon>Fungi</taxon>
        <taxon>Dikarya</taxon>
        <taxon>Ascomycota</taxon>
        <taxon>Pezizomycotina</taxon>
        <taxon>Lecanoromycetes</taxon>
        <taxon>OSLEUM clade</taxon>
        <taxon>Lecanoromycetidae</taxon>
        <taxon>Lecanorales</taxon>
        <taxon>Lecanorineae</taxon>
        <taxon>Stereocaulaceae</taxon>
        <taxon>Lepraria</taxon>
    </lineage>
</organism>
<proteinExistence type="predicted"/>
<name>A0ABR4B998_9LECA</name>
<reference evidence="2 3" key="1">
    <citation type="submission" date="2024-09" db="EMBL/GenBank/DDBJ databases">
        <title>Rethinking Asexuality: The Enigmatic Case of Functional Sexual Genes in Lepraria (Stereocaulaceae).</title>
        <authorList>
            <person name="Doellman M."/>
            <person name="Sun Y."/>
            <person name="Barcenas-Pena A."/>
            <person name="Lumbsch H.T."/>
            <person name="Grewe F."/>
        </authorList>
    </citation>
    <scope>NUCLEOTIDE SEQUENCE [LARGE SCALE GENOMIC DNA]</scope>
    <source>
        <strain evidence="2 3">Grewe 0041</strain>
    </source>
</reference>